<reference evidence="6 7" key="1">
    <citation type="submission" date="2016-06" db="EMBL/GenBank/DDBJ databases">
        <title>Insight into the functional genes involving in sulfur oxidation in Pearl River water.</title>
        <authorList>
            <person name="Luo J."/>
            <person name="Tan X."/>
            <person name="Lin W."/>
        </authorList>
    </citation>
    <scope>NUCLEOTIDE SEQUENCE [LARGE SCALE GENOMIC DNA]</scope>
    <source>
        <strain evidence="6 7">LS2</strain>
    </source>
</reference>
<dbReference type="STRING" id="1860122.A9404_12810"/>
<dbReference type="SUPFAM" id="SSF52972">
    <property type="entry name" value="ITPase-like"/>
    <property type="match status" value="1"/>
</dbReference>
<sequence>MSKTPNLVLASSSPTRRNLLDRLQIPYEIDKPEIDESLRPGESALEACLRLALEKALRVAERHPEAVIIGSDQVVASDGRILGKPGDAAGAQAQLRALSGQRIDFHVAVVVLTPDRRPLTWHETVEVQMRHLTDAEIARYIDIEQPFGSAGSMKSEGLGAALVESMTSTDPSAILGLPMIATTRMLREAGIDPLAPMGNG</sequence>
<gene>
    <name evidence="6" type="ORF">A9404_12810</name>
</gene>
<keyword evidence="4 5" id="KW-0546">Nucleotide metabolism</keyword>
<keyword evidence="2 5" id="KW-0963">Cytoplasm</keyword>
<evidence type="ECO:0000313" key="6">
    <source>
        <dbReference type="EMBL" id="ANJ68496.1"/>
    </source>
</evidence>
<evidence type="ECO:0000256" key="1">
    <source>
        <dbReference type="ARBA" id="ARBA00004496"/>
    </source>
</evidence>
<dbReference type="OrthoDB" id="9813694at2"/>
<comment type="catalytic activity">
    <reaction evidence="5">
        <text>a 2'-deoxyribonucleoside 5'-triphosphate + H2O = a 2'-deoxyribonucleoside 5'-phosphate + diphosphate + H(+)</text>
        <dbReference type="Rhea" id="RHEA:44644"/>
        <dbReference type="ChEBI" id="CHEBI:15377"/>
        <dbReference type="ChEBI" id="CHEBI:15378"/>
        <dbReference type="ChEBI" id="CHEBI:33019"/>
        <dbReference type="ChEBI" id="CHEBI:61560"/>
        <dbReference type="ChEBI" id="CHEBI:65317"/>
        <dbReference type="EC" id="3.6.1.9"/>
    </reaction>
</comment>
<evidence type="ECO:0000256" key="4">
    <source>
        <dbReference type="ARBA" id="ARBA00023080"/>
    </source>
</evidence>
<comment type="subcellular location">
    <subcellularLocation>
        <location evidence="1 5">Cytoplasm</location>
    </subcellularLocation>
</comment>
<comment type="catalytic activity">
    <reaction evidence="5">
        <text>a ribonucleoside 5'-triphosphate + H2O = a ribonucleoside 5'-phosphate + diphosphate + H(+)</text>
        <dbReference type="Rhea" id="RHEA:23996"/>
        <dbReference type="ChEBI" id="CHEBI:15377"/>
        <dbReference type="ChEBI" id="CHEBI:15378"/>
        <dbReference type="ChEBI" id="CHEBI:33019"/>
        <dbReference type="ChEBI" id="CHEBI:58043"/>
        <dbReference type="ChEBI" id="CHEBI:61557"/>
        <dbReference type="EC" id="3.6.1.9"/>
    </reaction>
</comment>
<dbReference type="PANTHER" id="PTHR43213">
    <property type="entry name" value="BIFUNCTIONAL DTTP/UTP PYROPHOSPHATASE/METHYLTRANSFERASE PROTEIN-RELATED"/>
    <property type="match status" value="1"/>
</dbReference>
<dbReference type="InterPro" id="IPR029001">
    <property type="entry name" value="ITPase-like_fam"/>
</dbReference>
<accession>A0A191ZKR1</accession>
<dbReference type="GO" id="GO:0005737">
    <property type="term" value="C:cytoplasm"/>
    <property type="evidence" value="ECO:0007669"/>
    <property type="project" value="UniProtKB-SubCell"/>
</dbReference>
<comment type="caution">
    <text evidence="5">Lacks conserved residue(s) required for the propagation of feature annotation.</text>
</comment>
<keyword evidence="3 5" id="KW-0378">Hydrolase</keyword>
<comment type="function">
    <text evidence="5">Nucleoside triphosphate pyrophosphatase. May have a dual role in cell division arrest and in preventing the incorporation of modified nucleotides into cellular nucleic acids.</text>
</comment>
<dbReference type="EMBL" id="CP016027">
    <property type="protein sequence ID" value="ANJ68496.1"/>
    <property type="molecule type" value="Genomic_DNA"/>
</dbReference>
<dbReference type="RefSeq" id="WP_066103432.1">
    <property type="nucleotide sequence ID" value="NZ_CP016027.1"/>
</dbReference>
<feature type="active site" description="Proton acceptor" evidence="5">
    <location>
        <position position="72"/>
    </location>
</feature>
<evidence type="ECO:0000256" key="5">
    <source>
        <dbReference type="HAMAP-Rule" id="MF_00528"/>
    </source>
</evidence>
<name>A0A191ZKR1_9GAMM</name>
<dbReference type="GO" id="GO:0009117">
    <property type="term" value="P:nucleotide metabolic process"/>
    <property type="evidence" value="ECO:0007669"/>
    <property type="project" value="UniProtKB-KW"/>
</dbReference>
<organism evidence="6 7">
    <name type="scientific">Halothiobacillus diazotrophicus</name>
    <dbReference type="NCBI Taxonomy" id="1860122"/>
    <lineage>
        <taxon>Bacteria</taxon>
        <taxon>Pseudomonadati</taxon>
        <taxon>Pseudomonadota</taxon>
        <taxon>Gammaproteobacteria</taxon>
        <taxon>Chromatiales</taxon>
        <taxon>Halothiobacillaceae</taxon>
        <taxon>Halothiobacillus</taxon>
    </lineage>
</organism>
<dbReference type="InterPro" id="IPR003697">
    <property type="entry name" value="Maf-like"/>
</dbReference>
<comment type="similarity">
    <text evidence="5">Belongs to the Maf family.</text>
</comment>
<dbReference type="EC" id="3.6.1.9" evidence="5"/>
<keyword evidence="7" id="KW-1185">Reference proteome</keyword>
<evidence type="ECO:0000313" key="7">
    <source>
        <dbReference type="Proteomes" id="UP000078596"/>
    </source>
</evidence>
<dbReference type="Proteomes" id="UP000078596">
    <property type="component" value="Chromosome"/>
</dbReference>
<evidence type="ECO:0000256" key="3">
    <source>
        <dbReference type="ARBA" id="ARBA00022801"/>
    </source>
</evidence>
<evidence type="ECO:0000256" key="2">
    <source>
        <dbReference type="ARBA" id="ARBA00022490"/>
    </source>
</evidence>
<dbReference type="CDD" id="cd00555">
    <property type="entry name" value="Maf"/>
    <property type="match status" value="1"/>
</dbReference>
<dbReference type="Pfam" id="PF02545">
    <property type="entry name" value="Maf"/>
    <property type="match status" value="1"/>
</dbReference>
<dbReference type="GO" id="GO:0047429">
    <property type="term" value="F:nucleoside triphosphate diphosphatase activity"/>
    <property type="evidence" value="ECO:0007669"/>
    <property type="project" value="UniProtKB-EC"/>
</dbReference>
<comment type="cofactor">
    <cofactor evidence="5">
        <name>a divalent metal cation</name>
        <dbReference type="ChEBI" id="CHEBI:60240"/>
    </cofactor>
</comment>
<dbReference type="NCBIfam" id="TIGR00172">
    <property type="entry name" value="maf"/>
    <property type="match status" value="1"/>
</dbReference>
<dbReference type="HAMAP" id="MF_00528">
    <property type="entry name" value="Maf"/>
    <property type="match status" value="1"/>
</dbReference>
<dbReference type="PIRSF" id="PIRSF006305">
    <property type="entry name" value="Maf"/>
    <property type="match status" value="1"/>
</dbReference>
<proteinExistence type="inferred from homology"/>
<dbReference type="Gene3D" id="3.90.950.10">
    <property type="match status" value="1"/>
</dbReference>
<protein>
    <recommendedName>
        <fullName evidence="5">Nucleoside triphosphate pyrophosphatase</fullName>
        <ecNumber evidence="5">3.6.1.9</ecNumber>
    </recommendedName>
    <alternativeName>
        <fullName evidence="5">Nucleotide pyrophosphatase</fullName>
        <shortName evidence="5">Nucleotide PPase</shortName>
    </alternativeName>
</protein>
<dbReference type="KEGG" id="haz:A9404_12810"/>
<dbReference type="AlphaFoldDB" id="A0A191ZKR1"/>
<dbReference type="PANTHER" id="PTHR43213:SF10">
    <property type="entry name" value="7-METHYL-GTP PYROPHOSPHATASE"/>
    <property type="match status" value="1"/>
</dbReference>